<sequence>MTVQSDLEKVIAYCEAVKGSYAVMAHSTEDQQAKDMFNSMKADIDKHMAFLSGRLEYLSLNNELYRQN</sequence>
<organism evidence="1 2">
    <name type="scientific">Alkaliphilus peptidifermentans DSM 18978</name>
    <dbReference type="NCBI Taxonomy" id="1120976"/>
    <lineage>
        <taxon>Bacteria</taxon>
        <taxon>Bacillati</taxon>
        <taxon>Bacillota</taxon>
        <taxon>Clostridia</taxon>
        <taxon>Peptostreptococcales</taxon>
        <taxon>Natronincolaceae</taxon>
        <taxon>Alkaliphilus</taxon>
    </lineage>
</organism>
<keyword evidence="2" id="KW-1185">Reference proteome</keyword>
<dbReference type="Proteomes" id="UP000198636">
    <property type="component" value="Unassembled WGS sequence"/>
</dbReference>
<evidence type="ECO:0000313" key="1">
    <source>
        <dbReference type="EMBL" id="SCY45282.1"/>
    </source>
</evidence>
<dbReference type="STRING" id="1120976.SAMN03080606_01570"/>
<proteinExistence type="predicted"/>
<evidence type="ECO:0000313" key="2">
    <source>
        <dbReference type="Proteomes" id="UP000198636"/>
    </source>
</evidence>
<gene>
    <name evidence="1" type="ORF">SAMN03080606_01570</name>
</gene>
<accession>A0A1G5G100</accession>
<reference evidence="1 2" key="1">
    <citation type="submission" date="2016-10" db="EMBL/GenBank/DDBJ databases">
        <authorList>
            <person name="de Groot N.N."/>
        </authorList>
    </citation>
    <scope>NUCLEOTIDE SEQUENCE [LARGE SCALE GENOMIC DNA]</scope>
    <source>
        <strain evidence="1 2">DSM 18978</strain>
    </source>
</reference>
<name>A0A1G5G100_9FIRM</name>
<dbReference type="Pfam" id="PF07870">
    <property type="entry name" value="DUF1657"/>
    <property type="match status" value="1"/>
</dbReference>
<dbReference type="OrthoDB" id="1955400at2"/>
<dbReference type="AlphaFoldDB" id="A0A1G5G100"/>
<dbReference type="InterPro" id="IPR012452">
    <property type="entry name" value="DUF1657"/>
</dbReference>
<protein>
    <submittedName>
        <fullName evidence="1">Uncharacterized protein</fullName>
    </submittedName>
</protein>
<dbReference type="EMBL" id="FMUS01000008">
    <property type="protein sequence ID" value="SCY45282.1"/>
    <property type="molecule type" value="Genomic_DNA"/>
</dbReference>